<evidence type="ECO:0000313" key="3">
    <source>
        <dbReference type="EMBL" id="CUV38316.1"/>
    </source>
</evidence>
<protein>
    <submittedName>
        <fullName evidence="2">Uncharacterized protein</fullName>
    </submittedName>
</protein>
<organism evidence="2">
    <name type="scientific">Ralstonia solanacearum</name>
    <name type="common">Pseudomonas solanacearum</name>
    <dbReference type="NCBI Taxonomy" id="305"/>
    <lineage>
        <taxon>Bacteria</taxon>
        <taxon>Pseudomonadati</taxon>
        <taxon>Pseudomonadota</taxon>
        <taxon>Betaproteobacteria</taxon>
        <taxon>Burkholderiales</taxon>
        <taxon>Burkholderiaceae</taxon>
        <taxon>Ralstonia</taxon>
        <taxon>Ralstonia solanacearum species complex</taxon>
    </lineage>
</organism>
<dbReference type="EMBL" id="LN899822">
    <property type="protein sequence ID" value="CUV62328.1"/>
    <property type="molecule type" value="Genomic_DNA"/>
</dbReference>
<evidence type="ECO:0000313" key="4">
    <source>
        <dbReference type="EMBL" id="CUV62328.1"/>
    </source>
</evidence>
<name>A0A0K1ZKL0_RALSL</name>
<reference evidence="2" key="1">
    <citation type="submission" date="2015-10" db="EMBL/GenBank/DDBJ databases">
        <authorList>
            <person name="Gilbert D.G."/>
        </authorList>
    </citation>
    <scope>NUCLEOTIDE SEQUENCE</scope>
    <source>
        <strain evidence="2">Phyl III-seqv23</strain>
    </source>
</reference>
<evidence type="ECO:0000313" key="1">
    <source>
        <dbReference type="EMBL" id="CUV23643.1"/>
    </source>
</evidence>
<dbReference type="AlphaFoldDB" id="A0A0K1ZKL0"/>
<dbReference type="EMBL" id="LN899823">
    <property type="protein sequence ID" value="CUV23643.1"/>
    <property type="molecule type" value="Genomic_DNA"/>
</dbReference>
<dbReference type="PATRIC" id="fig|305.92.peg.2015"/>
<proteinExistence type="predicted"/>
<accession>A0A0K1ZKL0</accession>
<evidence type="ECO:0000313" key="2">
    <source>
        <dbReference type="EMBL" id="CUV33439.1"/>
    </source>
</evidence>
<gene>
    <name evidence="4" type="ORF">RD1301_v1_2210015</name>
    <name evidence="1" type="ORF">RUN1744_v1_420051</name>
    <name evidence="2" type="ORF">TD1301_v1_420005</name>
    <name evidence="3" type="ORF">TF3108_v1_110032</name>
</gene>
<dbReference type="EMBL" id="LN899826">
    <property type="protein sequence ID" value="CUV38316.1"/>
    <property type="molecule type" value="Genomic_DNA"/>
</dbReference>
<sequence>MVPELARRRFMIVPALIDERWAGMLYYVLLLRNWRGEAKRDRQSPTADSHWGDATLDATLLALKSGIEQVCGCWLLPTYAYARLYFHGDDLARHRDRAACQIAATIHLGSSDGHAPPIWFEPDVAVAQRPGDAVVYLGDSIDHWREPFGGENFGQLFLNYVFADGERAGLLHDGRRNAFPPSLSPRPAAAMPGCVR</sequence>
<dbReference type="EMBL" id="LN899825">
    <property type="protein sequence ID" value="CUV33439.1"/>
    <property type="molecule type" value="Genomic_DNA"/>
</dbReference>